<reference evidence="3 4" key="1">
    <citation type="journal article" date="2009" name="Stand. Genomic Sci.">
        <title>Complete genome sequence of Beutenbergia cavernae type strain (HKI 0122).</title>
        <authorList>
            <person name="Land M."/>
            <person name="Pukall R."/>
            <person name="Abt B."/>
            <person name="Goker M."/>
            <person name="Rohde M."/>
            <person name="Glavina Del Rio T."/>
            <person name="Tice H."/>
            <person name="Copeland A."/>
            <person name="Cheng J.F."/>
            <person name="Lucas S."/>
            <person name="Chen F."/>
            <person name="Nolan M."/>
            <person name="Bruce D."/>
            <person name="Goodwin L."/>
            <person name="Pitluck S."/>
            <person name="Ivanova N."/>
            <person name="Mavromatis K."/>
            <person name="Ovchinnikova G."/>
            <person name="Pati A."/>
            <person name="Chen A."/>
            <person name="Palaniappan K."/>
            <person name="Hauser L."/>
            <person name="Chang Y.J."/>
            <person name="Jefferies C.C."/>
            <person name="Saunders E."/>
            <person name="Brettin T."/>
            <person name="Detter J.C."/>
            <person name="Han C."/>
            <person name="Chain P."/>
            <person name="Bristow J."/>
            <person name="Eisen J.A."/>
            <person name="Markowitz V."/>
            <person name="Hugenholtz P."/>
            <person name="Kyrpides N.C."/>
            <person name="Klenk H.P."/>
            <person name="Lapidus A."/>
        </authorList>
    </citation>
    <scope>NUCLEOTIDE SEQUENCE [LARGE SCALE GENOMIC DNA]</scope>
    <source>
        <strain evidence="4">ATCC BAA-8 / DSM 12333 / NBRC 16432</strain>
    </source>
</reference>
<dbReference type="SUPFAM" id="SSF53850">
    <property type="entry name" value="Periplasmic binding protein-like II"/>
    <property type="match status" value="1"/>
</dbReference>
<dbReference type="KEGG" id="bcv:Bcav_3400"/>
<protein>
    <submittedName>
        <fullName evidence="3">Extracellular solute-binding protein family 5</fullName>
    </submittedName>
</protein>
<dbReference type="GO" id="GO:0015833">
    <property type="term" value="P:peptide transport"/>
    <property type="evidence" value="ECO:0007669"/>
    <property type="project" value="TreeGrafter"/>
</dbReference>
<dbReference type="CDD" id="cd08509">
    <property type="entry name" value="PBP2_TmCBP_oligosaccharides_like"/>
    <property type="match status" value="1"/>
</dbReference>
<proteinExistence type="predicted"/>
<dbReference type="AlphaFoldDB" id="C5C217"/>
<feature type="chain" id="PRO_5002946820" evidence="1">
    <location>
        <begin position="25"/>
        <end position="567"/>
    </location>
</feature>
<dbReference type="GO" id="GO:0043190">
    <property type="term" value="C:ATP-binding cassette (ABC) transporter complex"/>
    <property type="evidence" value="ECO:0007669"/>
    <property type="project" value="InterPro"/>
</dbReference>
<evidence type="ECO:0000313" key="3">
    <source>
        <dbReference type="EMBL" id="ACQ81642.1"/>
    </source>
</evidence>
<keyword evidence="1" id="KW-0732">Signal</keyword>
<evidence type="ECO:0000259" key="2">
    <source>
        <dbReference type="Pfam" id="PF00496"/>
    </source>
</evidence>
<dbReference type="GO" id="GO:0042597">
    <property type="term" value="C:periplasmic space"/>
    <property type="evidence" value="ECO:0007669"/>
    <property type="project" value="UniProtKB-ARBA"/>
</dbReference>
<dbReference type="PANTHER" id="PTHR30290">
    <property type="entry name" value="PERIPLASMIC BINDING COMPONENT OF ABC TRANSPORTER"/>
    <property type="match status" value="1"/>
</dbReference>
<dbReference type="Pfam" id="PF00496">
    <property type="entry name" value="SBP_bac_5"/>
    <property type="match status" value="1"/>
</dbReference>
<dbReference type="InterPro" id="IPR000914">
    <property type="entry name" value="SBP_5_dom"/>
</dbReference>
<dbReference type="RefSeq" id="WP_015883879.1">
    <property type="nucleotide sequence ID" value="NC_012669.1"/>
</dbReference>
<dbReference type="PROSITE" id="PS51257">
    <property type="entry name" value="PROKAR_LIPOPROTEIN"/>
    <property type="match status" value="1"/>
</dbReference>
<accession>C5C217</accession>
<dbReference type="HOGENOM" id="CLU_017028_8_3_11"/>
<name>C5C217_BEUC1</name>
<dbReference type="InterPro" id="IPR030678">
    <property type="entry name" value="Peptide/Ni-bd"/>
</dbReference>
<dbReference type="Gene3D" id="3.90.76.10">
    <property type="entry name" value="Dipeptide-binding Protein, Domain 1"/>
    <property type="match status" value="1"/>
</dbReference>
<evidence type="ECO:0000256" key="1">
    <source>
        <dbReference type="SAM" id="SignalP"/>
    </source>
</evidence>
<dbReference type="Gene3D" id="3.40.190.10">
    <property type="entry name" value="Periplasmic binding protein-like II"/>
    <property type="match status" value="1"/>
</dbReference>
<dbReference type="EMBL" id="CP001618">
    <property type="protein sequence ID" value="ACQ81642.1"/>
    <property type="molecule type" value="Genomic_DNA"/>
</dbReference>
<dbReference type="Proteomes" id="UP000007962">
    <property type="component" value="Chromosome"/>
</dbReference>
<dbReference type="OrthoDB" id="9764591at2"/>
<feature type="domain" description="Solute-binding protein family 5" evidence="2">
    <location>
        <begin position="91"/>
        <end position="459"/>
    </location>
</feature>
<keyword evidence="4" id="KW-1185">Reference proteome</keyword>
<sequence>MSSARRWGRRAIAAMTVAAVVGLAACTGTEGQDDATTAEEGMVPYLNFGGFGGGANPQANYNPYTPTTRLSAVDYVYETLFVINDYTCEEVPWLATEYEWVDDRTVDLTMRDGVTWNDGEAFDAEDVVFTFQMLKEYPALDEQGVWRVLEDVVASDDGTVRMTFTEPGLAFFTQIAVVKIVPEHIWSAVEDPVTFTNSEAPVGTGPMTVQSFNGQQLVIERNPDHWNADEIRVQEIRFSKADDGGQVDQLKLIRGDYDMNAMFIPNIDEVYVAEDPENNHYWFPAGSPISLYLNLEMAPFDDVAFRQAIAQAINRDEIIERAQQGYVDAASQTGLVLPGQSDWLPEQYADGAYVGFDVDSAAADLDAAGYTTDSQGRRLDADGQPMTFELIVPGGWNDWVIAAEVIRDNLAEVGIGVDVQTPTPEVVTQDRLRGNYEMTFGVRGGSCHMLRNFAEPLGSASTAPIGEETTPSGQPVTNEVRWVDEETDALLEELRVATDPEDQRAAVAGLTEIMVEEMPYIQLWYGANWFQYSTRNAVGWPSEDDPYAKPSNMLLVLQNLRPASTGD</sequence>
<dbReference type="PIRSF" id="PIRSF002741">
    <property type="entry name" value="MppA"/>
    <property type="match status" value="1"/>
</dbReference>
<gene>
    <name evidence="3" type="ordered locus">Bcav_3400</name>
</gene>
<dbReference type="eggNOG" id="COG0747">
    <property type="taxonomic scope" value="Bacteria"/>
</dbReference>
<organism evidence="3 4">
    <name type="scientific">Beutenbergia cavernae (strain ATCC BAA-8 / DSM 12333 / CCUG 43141 / JCM 11478 / NBRC 16432 / NCIMB 13614 / HKI 0122)</name>
    <dbReference type="NCBI Taxonomy" id="471853"/>
    <lineage>
        <taxon>Bacteria</taxon>
        <taxon>Bacillati</taxon>
        <taxon>Actinomycetota</taxon>
        <taxon>Actinomycetes</taxon>
        <taxon>Micrococcales</taxon>
        <taxon>Beutenbergiaceae</taxon>
        <taxon>Beutenbergia</taxon>
    </lineage>
</organism>
<dbReference type="GO" id="GO:1904680">
    <property type="term" value="F:peptide transmembrane transporter activity"/>
    <property type="evidence" value="ECO:0007669"/>
    <property type="project" value="TreeGrafter"/>
</dbReference>
<dbReference type="InterPro" id="IPR039424">
    <property type="entry name" value="SBP_5"/>
</dbReference>
<dbReference type="STRING" id="471853.Bcav_3400"/>
<evidence type="ECO:0000313" key="4">
    <source>
        <dbReference type="Proteomes" id="UP000007962"/>
    </source>
</evidence>
<dbReference type="Gene3D" id="3.10.105.10">
    <property type="entry name" value="Dipeptide-binding Protein, Domain 3"/>
    <property type="match status" value="1"/>
</dbReference>
<feature type="signal peptide" evidence="1">
    <location>
        <begin position="1"/>
        <end position="24"/>
    </location>
</feature>